<sequence>MWSAFANINWKAMLIPLALGSVVVGVIVLLMLFGTPVLHAFPLSVKDTFKTIRKRLKGEEVPFNMYGLYLYNGLGGRGKTISMVKRAQEVKSRFPKVLICANFHTEVADRFFDCWEDILNVENIDENGVNQGVLFLFDEMHLTLNSQSWKDAPDELLEYISLQRHLHKCIWGSAQEWKRCTKIIREQVNYIIDCKAYFNSRLIVNKCYTKENYLINGEQGSAGTRKRPKEWKETFCATDELRSLYDTEEIVKGLKIGRTSEQEKIASRILKAMQD</sequence>
<dbReference type="InterPro" id="IPR027417">
    <property type="entry name" value="P-loop_NTPase"/>
</dbReference>
<dbReference type="RefSeq" id="WP_117863335.1">
    <property type="nucleotide sequence ID" value="NZ_JAOQJZ010000005.1"/>
</dbReference>
<organism evidence="1 2">
    <name type="scientific">Hominimerdicola aceti</name>
    <dbReference type="NCBI Taxonomy" id="2981726"/>
    <lineage>
        <taxon>Bacteria</taxon>
        <taxon>Bacillati</taxon>
        <taxon>Bacillota</taxon>
        <taxon>Clostridia</taxon>
        <taxon>Eubacteriales</taxon>
        <taxon>Oscillospiraceae</taxon>
        <taxon>Hominimerdicola</taxon>
    </lineage>
</organism>
<evidence type="ECO:0000313" key="1">
    <source>
        <dbReference type="EMBL" id="MCU6705620.1"/>
    </source>
</evidence>
<dbReference type="AlphaFoldDB" id="A0AAE3IGS8"/>
<evidence type="ECO:0008006" key="3">
    <source>
        <dbReference type="Google" id="ProtNLM"/>
    </source>
</evidence>
<dbReference type="Proteomes" id="UP001208131">
    <property type="component" value="Unassembled WGS sequence"/>
</dbReference>
<gene>
    <name evidence="1" type="ORF">OCV57_06735</name>
</gene>
<accession>A0AAE3IGS8</accession>
<protein>
    <recommendedName>
        <fullName evidence="3">Zona occludens toxin N-terminal domain-containing protein</fullName>
    </recommendedName>
</protein>
<keyword evidence="2" id="KW-1185">Reference proteome</keyword>
<dbReference type="EMBL" id="JAOQJZ010000005">
    <property type="protein sequence ID" value="MCU6705620.1"/>
    <property type="molecule type" value="Genomic_DNA"/>
</dbReference>
<proteinExistence type="predicted"/>
<reference evidence="1 2" key="1">
    <citation type="journal article" date="2021" name="ISME Commun">
        <title>Automated analysis of genomic sequences facilitates high-throughput and comprehensive description of bacteria.</title>
        <authorList>
            <person name="Hitch T.C.A."/>
        </authorList>
    </citation>
    <scope>NUCLEOTIDE SEQUENCE [LARGE SCALE GENOMIC DNA]</scope>
    <source>
        <strain evidence="1 2">Sanger_31</strain>
    </source>
</reference>
<comment type="caution">
    <text evidence="1">The sequence shown here is derived from an EMBL/GenBank/DDBJ whole genome shotgun (WGS) entry which is preliminary data.</text>
</comment>
<dbReference type="Gene3D" id="3.40.50.300">
    <property type="entry name" value="P-loop containing nucleotide triphosphate hydrolases"/>
    <property type="match status" value="1"/>
</dbReference>
<name>A0AAE3IGS8_9FIRM</name>
<evidence type="ECO:0000313" key="2">
    <source>
        <dbReference type="Proteomes" id="UP001208131"/>
    </source>
</evidence>